<dbReference type="CDD" id="cd12885">
    <property type="entry name" value="SPRY_RanBP_like"/>
    <property type="match status" value="1"/>
</dbReference>
<dbReference type="OrthoDB" id="25503at2759"/>
<feature type="compositionally biased region" description="Acidic residues" evidence="1">
    <location>
        <begin position="151"/>
        <end position="209"/>
    </location>
</feature>
<dbReference type="PROSITE" id="PS50188">
    <property type="entry name" value="B302_SPRY"/>
    <property type="match status" value="1"/>
</dbReference>
<dbReference type="AlphaFoldDB" id="A0A1G4JDB2"/>
<dbReference type="InterPro" id="IPR050618">
    <property type="entry name" value="Ubq-SigPath_Reg"/>
</dbReference>
<dbReference type="InterPro" id="IPR043136">
    <property type="entry name" value="B30.2/SPRY_sf"/>
</dbReference>
<dbReference type="Proteomes" id="UP000189911">
    <property type="component" value="Chromosome D"/>
</dbReference>
<evidence type="ECO:0000256" key="1">
    <source>
        <dbReference type="SAM" id="MobiDB-lite"/>
    </source>
</evidence>
<dbReference type="PANTHER" id="PTHR12864">
    <property type="entry name" value="RAN BINDING PROTEIN 9-RELATED"/>
    <property type="match status" value="1"/>
</dbReference>
<gene>
    <name evidence="3" type="ORF">LANO_0D01244G</name>
</gene>
<dbReference type="Pfam" id="PF00622">
    <property type="entry name" value="SPRY"/>
    <property type="match status" value="1"/>
</dbReference>
<sequence>MFYCMDEVDNAYVRALFPTYLLEQPIGNELWRIYYKNRKLFRKLKSKGEALPTLKETRLRPLRSELSYETRKEIWEKLMTLGVLGTIPYDAVSDEYLVQVYQYFYPEVDGDPQFGARHASGTDEMQVDSDINDLTKPVVPIPPQSRSLGNDNEDDDDDDDDDNIEDEDDGEGAEERDDDEDDDDDDDVDDDDNRDDDDADVDDVADDTAGEEHQAGALDDDPSENLDTGNPENQVDVPSNNAADPTDPVTSAVSPTEYNSLDSKATSLPTEPSNQVNFKKNTISQDIYRHLGYPLPHAWEPQSNNSILLSSDGCTQLKPNPEYQALSTHDRRSSSVVRPGFSENLSNYNTRQEYVTTIANNTLLSKNLAIFYYEIRVLSTLSFSAPPSSRIKVGFRDLAKLQVSSASSSRTDLQGTDANSINRQSASIMRATLDSTSSGSSSARGDASSKGCFVYGGQDGNITDGVLSKTYSNSFGQKDVIGCGINYVDGTIFFTKNGVHLGVAFTDIHDIDVVPYISLTAGTVIRTNFGLHEEFLYDILGYQRMLKAKAYRHIYKSIDGHDGRNDFGNDFYEDAKDDIDIEVDFRPGADDEVPQHKDGFLLQNDDRISGDQMYRPEVEKLNNLNTDDDSIPCTMNAMINDFLIHEGLIDVAKGFLVDLRKDSIPDNDEERAKMVIRHNERQIIKEETNLKVRQDIRRLISEGSITESIAFIQTNYPGLLQDNIDVLFELKVAAYLLTFVNFKKHTIDEILHKGQELTAEFVYNSNVPVEYKEGFQNHLNDISSLLAYDNPLEECNEDLAVFLTPAYLQNRLFQLINSRILMFLKKKSESSLENMLSYTRAMINALMEYGEGSSLVRNDSELRVHKLVNVDEDLLN</sequence>
<evidence type="ECO:0000313" key="3">
    <source>
        <dbReference type="EMBL" id="SCU88147.1"/>
    </source>
</evidence>
<feature type="compositionally biased region" description="Polar residues" evidence="1">
    <location>
        <begin position="225"/>
        <end position="277"/>
    </location>
</feature>
<feature type="domain" description="B30.2/SPRY" evidence="2">
    <location>
        <begin position="293"/>
        <end position="534"/>
    </location>
</feature>
<dbReference type="InterPro" id="IPR001870">
    <property type="entry name" value="B30.2/SPRY"/>
</dbReference>
<organism evidence="3 4">
    <name type="scientific">Lachancea nothofagi CBS 11611</name>
    <dbReference type="NCBI Taxonomy" id="1266666"/>
    <lineage>
        <taxon>Eukaryota</taxon>
        <taxon>Fungi</taxon>
        <taxon>Dikarya</taxon>
        <taxon>Ascomycota</taxon>
        <taxon>Saccharomycotina</taxon>
        <taxon>Saccharomycetes</taxon>
        <taxon>Saccharomycetales</taxon>
        <taxon>Saccharomycetaceae</taxon>
        <taxon>Lachancea</taxon>
    </lineage>
</organism>
<evidence type="ECO:0000259" key="2">
    <source>
        <dbReference type="PROSITE" id="PS50188"/>
    </source>
</evidence>
<feature type="region of interest" description="Disordered" evidence="1">
    <location>
        <begin position="131"/>
        <end position="277"/>
    </location>
</feature>
<dbReference type="SMART" id="SM00449">
    <property type="entry name" value="SPRY"/>
    <property type="match status" value="1"/>
</dbReference>
<dbReference type="InterPro" id="IPR024964">
    <property type="entry name" value="CTLH/CRA"/>
</dbReference>
<dbReference type="InterPro" id="IPR013144">
    <property type="entry name" value="CRA_dom"/>
</dbReference>
<evidence type="ECO:0000313" key="4">
    <source>
        <dbReference type="Proteomes" id="UP000189911"/>
    </source>
</evidence>
<dbReference type="Pfam" id="PF10607">
    <property type="entry name" value="CTLH"/>
    <property type="match status" value="1"/>
</dbReference>
<dbReference type="EMBL" id="LT598448">
    <property type="protein sequence ID" value="SCU88147.1"/>
    <property type="molecule type" value="Genomic_DNA"/>
</dbReference>
<proteinExistence type="predicted"/>
<protein>
    <submittedName>
        <fullName evidence="3">LANO_0D01244g1_1</fullName>
    </submittedName>
</protein>
<dbReference type="InterPro" id="IPR044736">
    <property type="entry name" value="Gid1/RanBPM/SPLA_SPRY"/>
</dbReference>
<dbReference type="InterPro" id="IPR013320">
    <property type="entry name" value="ConA-like_dom_sf"/>
</dbReference>
<dbReference type="SUPFAM" id="SSF49899">
    <property type="entry name" value="Concanavalin A-like lectins/glucanases"/>
    <property type="match status" value="1"/>
</dbReference>
<dbReference type="SMART" id="SM00757">
    <property type="entry name" value="CRA"/>
    <property type="match status" value="1"/>
</dbReference>
<dbReference type="InterPro" id="IPR003877">
    <property type="entry name" value="SPRY_dom"/>
</dbReference>
<reference evidence="4" key="1">
    <citation type="submission" date="2016-03" db="EMBL/GenBank/DDBJ databases">
        <authorList>
            <person name="Devillers Hugo."/>
        </authorList>
    </citation>
    <scope>NUCLEOTIDE SEQUENCE [LARGE SCALE GENOMIC DNA]</scope>
</reference>
<keyword evidence="4" id="KW-1185">Reference proteome</keyword>
<dbReference type="Gene3D" id="2.60.120.920">
    <property type="match status" value="1"/>
</dbReference>
<accession>A0A1G4JDB2</accession>
<name>A0A1G4JDB2_9SACH</name>